<comment type="caution">
    <text evidence="1">The sequence shown here is derived from an EMBL/GenBank/DDBJ whole genome shotgun (WGS) entry which is preliminary data.</text>
</comment>
<accession>A0A177B8V8</accession>
<evidence type="ECO:0000313" key="2">
    <source>
        <dbReference type="Proteomes" id="UP000078046"/>
    </source>
</evidence>
<gene>
    <name evidence="1" type="ORF">A3Q56_01517</name>
</gene>
<keyword evidence="2" id="KW-1185">Reference proteome</keyword>
<sequence>MTITTNEEESNFWPVYTSTPMKNKEKNIPIKKQILLENLNLDEDVSFHDCSLTTVYSDESSLDYSYCSDYSDNPLNFEFIENNSSLFGINSTISDENASNENQPNTFIDMDIEVIETIYRIVEISRRN</sequence>
<name>A0A177B8V8_9BILA</name>
<protein>
    <submittedName>
        <fullName evidence="1">Uncharacterized protein</fullName>
    </submittedName>
</protein>
<dbReference type="EMBL" id="LWCA01000117">
    <property type="protein sequence ID" value="OAF70728.1"/>
    <property type="molecule type" value="Genomic_DNA"/>
</dbReference>
<evidence type="ECO:0000313" key="1">
    <source>
        <dbReference type="EMBL" id="OAF70728.1"/>
    </source>
</evidence>
<reference evidence="1 2" key="1">
    <citation type="submission" date="2016-04" db="EMBL/GenBank/DDBJ databases">
        <title>The genome of Intoshia linei affirms orthonectids as highly simplified spiralians.</title>
        <authorList>
            <person name="Mikhailov K.V."/>
            <person name="Slusarev G.S."/>
            <person name="Nikitin M.A."/>
            <person name="Logacheva M.D."/>
            <person name="Penin A."/>
            <person name="Aleoshin V."/>
            <person name="Panchin Y.V."/>
        </authorList>
    </citation>
    <scope>NUCLEOTIDE SEQUENCE [LARGE SCALE GENOMIC DNA]</scope>
    <source>
        <strain evidence="1">Intl2013</strain>
        <tissue evidence="1">Whole animal</tissue>
    </source>
</reference>
<proteinExistence type="predicted"/>
<dbReference type="Proteomes" id="UP000078046">
    <property type="component" value="Unassembled WGS sequence"/>
</dbReference>
<organism evidence="1 2">
    <name type="scientific">Intoshia linei</name>
    <dbReference type="NCBI Taxonomy" id="1819745"/>
    <lineage>
        <taxon>Eukaryota</taxon>
        <taxon>Metazoa</taxon>
        <taxon>Spiralia</taxon>
        <taxon>Lophotrochozoa</taxon>
        <taxon>Mesozoa</taxon>
        <taxon>Orthonectida</taxon>
        <taxon>Rhopaluridae</taxon>
        <taxon>Intoshia</taxon>
    </lineage>
</organism>
<dbReference type="AlphaFoldDB" id="A0A177B8V8"/>